<keyword evidence="2" id="KW-1185">Reference proteome</keyword>
<dbReference type="AlphaFoldDB" id="A0A3D8J4Q7"/>
<dbReference type="OrthoDB" id="5324661at2"/>
<reference evidence="1 2" key="1">
    <citation type="submission" date="2018-04" db="EMBL/GenBank/DDBJ databases">
        <title>Novel Campyloabacter and Helicobacter Species and Strains.</title>
        <authorList>
            <person name="Mannion A.J."/>
            <person name="Shen Z."/>
            <person name="Fox J.G."/>
        </authorList>
    </citation>
    <scope>NUCLEOTIDE SEQUENCE [LARGE SCALE GENOMIC DNA]</scope>
    <source>
        <strain evidence="1 2">MIT 04-9362</strain>
    </source>
</reference>
<evidence type="ECO:0008006" key="3">
    <source>
        <dbReference type="Google" id="ProtNLM"/>
    </source>
</evidence>
<name>A0A3D8J4Q7_9HELI</name>
<gene>
    <name evidence="1" type="ORF">CQA57_06910</name>
</gene>
<protein>
    <recommendedName>
        <fullName evidence="3">Outer membrane protein</fullName>
    </recommendedName>
</protein>
<dbReference type="RefSeq" id="WP_115579508.1">
    <property type="nucleotide sequence ID" value="NZ_NXLX01000020.1"/>
</dbReference>
<dbReference type="Proteomes" id="UP000256695">
    <property type="component" value="Unassembled WGS sequence"/>
</dbReference>
<organism evidence="1 2">
    <name type="scientific">Helicobacter anseris</name>
    <dbReference type="NCBI Taxonomy" id="375926"/>
    <lineage>
        <taxon>Bacteria</taxon>
        <taxon>Pseudomonadati</taxon>
        <taxon>Campylobacterota</taxon>
        <taxon>Epsilonproteobacteria</taxon>
        <taxon>Campylobacterales</taxon>
        <taxon>Helicobacteraceae</taxon>
        <taxon>Helicobacter</taxon>
    </lineage>
</organism>
<evidence type="ECO:0000313" key="1">
    <source>
        <dbReference type="EMBL" id="RDU72469.1"/>
    </source>
</evidence>
<evidence type="ECO:0000313" key="2">
    <source>
        <dbReference type="Proteomes" id="UP000256695"/>
    </source>
</evidence>
<dbReference type="EMBL" id="NXLX01000020">
    <property type="protein sequence ID" value="RDU72469.1"/>
    <property type="molecule type" value="Genomic_DNA"/>
</dbReference>
<sequence>MLRKIIFVLLTNFYMYAIPSGFFVGGNFGGNFDASLLSEFIIIQDSNGLFTTNVNGSSATKIDPNIGIQTGYFLSINNWNAFKFSLNSDYRRYYSAVSESYLNLFQLGLSADYFLAFQNRPNSIGLFIGGGYDFSFGSLVAHVNSIWDFGIPSDKMQNSYKEKVIHQPFVNFGLYKAFGKEGQMNLSGGVKLPFGKFVELNYEEAQAYIVAIAVYPLYKVYLNFSYTF</sequence>
<accession>A0A3D8J4Q7</accession>
<proteinExistence type="predicted"/>
<comment type="caution">
    <text evidence="1">The sequence shown here is derived from an EMBL/GenBank/DDBJ whole genome shotgun (WGS) entry which is preliminary data.</text>
</comment>